<dbReference type="GO" id="GO:0030686">
    <property type="term" value="C:90S preribosome"/>
    <property type="evidence" value="ECO:0007669"/>
    <property type="project" value="EnsemblFungi"/>
</dbReference>
<evidence type="ECO:0000256" key="1">
    <source>
        <dbReference type="SAM" id="MobiDB-lite"/>
    </source>
</evidence>
<evidence type="ECO:0000313" key="6">
    <source>
        <dbReference type="Proteomes" id="UP000002258"/>
    </source>
</evidence>
<evidence type="ECO:0000259" key="3">
    <source>
        <dbReference type="Pfam" id="PF20416"/>
    </source>
</evidence>
<dbReference type="eggNOG" id="KOG1823">
    <property type="taxonomic scope" value="Eukaryota"/>
</dbReference>
<dbReference type="InterPro" id="IPR057525">
    <property type="entry name" value="UTP20_C"/>
</dbReference>
<proteinExistence type="predicted"/>
<dbReference type="InterPro" id="IPR011430">
    <property type="entry name" value="UTP20_N"/>
</dbReference>
<dbReference type="GO" id="GO:0032040">
    <property type="term" value="C:small-subunit processome"/>
    <property type="evidence" value="ECO:0007669"/>
    <property type="project" value="EnsemblFungi"/>
</dbReference>
<dbReference type="GO" id="GO:0000480">
    <property type="term" value="P:endonucleolytic cleavage in 5'-ETS of tricistronic rRNA transcript (SSU-rRNA, 5.8S rRNA, LSU-rRNA)"/>
    <property type="evidence" value="ECO:0007669"/>
    <property type="project" value="EnsemblFungi"/>
</dbReference>
<dbReference type="OrthoDB" id="360653at2759"/>
<dbReference type="Proteomes" id="UP000002258">
    <property type="component" value="Chromosome 8"/>
</dbReference>
<gene>
    <name evidence="5" type="primary">UTP20</name>
    <name evidence="5" type="ORF">PICST_74252</name>
</gene>
<dbReference type="InterPro" id="IPR011989">
    <property type="entry name" value="ARM-like"/>
</dbReference>
<dbReference type="RefSeq" id="XP_001386454.2">
    <property type="nucleotide sequence ID" value="XM_001386417.1"/>
</dbReference>
<dbReference type="STRING" id="322104.A3LZY4"/>
<dbReference type="GO" id="GO:0000447">
    <property type="term" value="P:endonucleolytic cleavage in ITS1 to separate SSU-rRNA from 5.8S rRNA and LSU-rRNA from tricistronic rRNA transcript (SSU-rRNA, 5.8S rRNA, LSU-rRNA)"/>
    <property type="evidence" value="ECO:0007669"/>
    <property type="project" value="EnsemblFungi"/>
</dbReference>
<accession>A3LZY4</accession>
<sequence length="2507" mass="287736">MAKTAKTKSTESSRRHAFSSFRERIDSIKIEPNLKLTKRVHDYVETSHFLATLDHWKEVNLSGNFSEFVDKVEIYSQTLPQILHHQSFIFDALCTHIKVNDINSIQPLLELVAQFIHDLGDDFLVYYSKFLQLLTEIALETIPNDSQNQRNTSNVLEWTFNCLAFAFKYLSRSLTSDLQPTFEIFLPILQMKKKTYISRFCAESLAFLVRKSKADALTSIMMFCFSKIDSMEESDSYPETLAILFAESIKHTKGTFHSKTNLILSKILEVSFHKLNIQKKSISILSDIILDLINHGTSDTCKQVYKVTMEFLLGELKNENSIPSVSQLLTVLIFAESGKKITDWISFTEILNALLVYLSNCQGSTENDSQLAELTSYLFVIVLRNGDLQVLTKLHRQIFITMSSFCDGKYFLAFAESCVDLTRERAKNFGLLHFIQKYVNQLPEESNEIKKVAYLLTKLSKNHSELLHQIELPLHIHNYIRKDIKTQADLIRNSKVPLDFYWLLQLSKFVKEDADWNNDLIDLLLLLTEKFDVLPRKLCCDLIAAIIISLYSSSIPRHEKLVKGMKTVLSMISKIKESSDLIRALQTYILRERDQAKLFIEAEENFLMEIAQNLSLPSSQLRCISAEFLLTVLDTLGHENTSYVSQIRIIEQIPLSITTGRDITLRIRNLASDFKNDQSPSEFDCVVVTNFLFGMLSNRFQPCWDAVYETLPSYVPICSSILWDMASKFILTSYSSTEDTYMDLGYSPLEDNEIVDWHARNPRLRDNFVNYHEKYFLSYQNITESLYEFAKESWADNSYNEFMRSHTLKALSSIPSIAEAHSQSLVDLVLSLEDIDNEDDPLAKKERWQWKDRNDLLALFGKFKNLKKVHKADILYDYFLRLLCSNQLQVQKMALEVLLHWGKGPIRKYRDNLQNLLDDNIFRDELSNLAVGSQSTIEDHEREAIMPFVLRILFGRVQGSPRSNSQVGRKFAIVTILPNFSDTHIIDFIRLGANRIGYEKFFSGKQLPNLDRFLVRRLTGFINLLSEIYDTLGTKYAFALESTIEPLIYSLVVTQHYIDTGINEVNERAAGLGKAIRNIRSNAMRCLGSLFKILDEEFDWEPYVVMIYENIVSPRIENFVSENLQQTSSLLKVITCWIEKKNTIQLLLTDNLAPASAAISLLSHEKTKEGVLLTVLDFARKVLKQKGVQTDEYFSLLALVVSTLLDNLPRIIDGITDRELGSITIDVLILLVEGNYIDDYQTKNSILQSLTSAIDKPRSQIELKDKVLILRVLSSLVDNFECSFDNIKPLYETVSKSFRVYPEKNVRQMLVSVLLSIGNRFSEVHAISLLIADLNAFSTTRLQELDFEKRLEAFRKINEEEFCSFDPNSWLPILYCCLFFINDQNEMAIRSNASYSLRRFIDCFSSKDEETSQNYIGMLKNIILPQLRLGLRKDNEDVQNEYIAVLEHLVCSSKHYNELDDMRILTFSDDDESNFFKNVNHIQLHRRQRAIRRLIDYRSELSSNSIAHYILPIVERYALSSEEKFKNIGHEAFETISILVRSISWNQYKALFRRYISNLKSNKEDLLRNHVHLIISISKSLMLSHLESQESEISDRGHPSDQEAIDAYILQEVFPPISKVLVVRNDETIVARAPLAEALSYLVTCITEERIASELPGILTSTCQVMRSRSEELRDAVRKSLGNIVKLLGPKYLRFVLKELKGALSRGSQIHVLSFTTHYLLASISDSLSHGDLDDTLDIVVDIVMEDIFGAAGQEKDAEGYNSKMKEVKHKKCFDVAELLSANINLKSFGTLLAPIKLLLQEGISLKTQNKLDELLRRYALGLNHNDESSNREMLFLCHEIHSESENSPNQKEGKFLTQSEKHFIVNLNAKKTRAQVNSTIYVQTFQRFSLELLRTAISRHDNHLTVPNMVAFIPLLEQDLKSESEGVVISCLRILNTVVRLPFNNQEEAIFTASTRKALAIIKENPSTNAEICQAALRFLATTIRHKPDIKIKESAIAYTLERILPDLQEPNKQGLAFNFLKAVVSQHIMIPELYDVMDKVSKIMIVNHSKDIRDMSRSVYFMFLMEYDQGRGRLERQFKFLVDNLSFPTETGRQSVMELIHSIVTKAGLELLDKLATSFFVALANVLVSDEEPKCREMASSLIGNIIRKLGAGNVDNIEKYCLAWSKQSQNQLLKRCGLNIYKIYVAEFGVESNQVLKQTALDSIKFAIEAGNSSDGAVEWELLYSALSLFSTLTSKLRESILDEEYESIWNSIIRVLLFPHSWVRLISSRIIEILLSGLDTVKFEIDNYKIQTIAYRQLHQLAAPQVSEDLGNQIVKNLVLISMKWEKENTKYEHVQTNNTADQKYDYANDYLVARICSILRSDINSNVSFESRKSAIKLSAMLLQITGEDRLSSVSESLLLGLFQYTELEPKNGNEESLVTLSLECLQLIENKLGVTQYTTIFTKVKQKVNSRRVERKTKRAQLAVNAPDVAARRKLRKHERTREKRKHEKDENGFYHSKRRK</sequence>
<evidence type="ECO:0000259" key="4">
    <source>
        <dbReference type="Pfam" id="PF23099"/>
    </source>
</evidence>
<dbReference type="Pfam" id="PF07539">
    <property type="entry name" value="UTP20_N"/>
    <property type="match status" value="1"/>
</dbReference>
<feature type="domain" description="U3 small nucleolar RNA-associated protein 20" evidence="3">
    <location>
        <begin position="1627"/>
        <end position="1841"/>
    </location>
</feature>
<feature type="domain" description="U3 small nucleolar RNA-associated protein 20 C-terminal" evidence="4">
    <location>
        <begin position="2225"/>
        <end position="2496"/>
    </location>
</feature>
<dbReference type="EMBL" id="CP000502">
    <property type="protein sequence ID" value="ABN68425.2"/>
    <property type="molecule type" value="Genomic_DNA"/>
</dbReference>
<dbReference type="KEGG" id="pic:PICST_74252"/>
<dbReference type="GO" id="GO:0005654">
    <property type="term" value="C:nucleoplasm"/>
    <property type="evidence" value="ECO:0007669"/>
    <property type="project" value="EnsemblFungi"/>
</dbReference>
<feature type="domain" description="U3 small nucleolar RNA-associated protein 20 N-terminal" evidence="2">
    <location>
        <begin position="847"/>
        <end position="1435"/>
    </location>
</feature>
<dbReference type="InterPro" id="IPR046523">
    <property type="entry name" value="UTP20_dom"/>
</dbReference>
<dbReference type="Pfam" id="PF20416">
    <property type="entry name" value="UTP20"/>
    <property type="match status" value="1"/>
</dbReference>
<keyword evidence="6" id="KW-1185">Reference proteome</keyword>
<feature type="compositionally biased region" description="Basic residues" evidence="1">
    <location>
        <begin position="2478"/>
        <end position="2493"/>
    </location>
</feature>
<dbReference type="GO" id="GO:0000472">
    <property type="term" value="P:endonucleolytic cleavage to generate mature 5'-end of SSU-rRNA from (SSU-rRNA, 5.8S rRNA, LSU-rRNA)"/>
    <property type="evidence" value="ECO:0007669"/>
    <property type="project" value="EnsemblFungi"/>
</dbReference>
<dbReference type="InterPro" id="IPR052575">
    <property type="entry name" value="SSU_processome_comp_20"/>
</dbReference>
<dbReference type="InParanoid" id="A3LZY4"/>
<organism evidence="5 6">
    <name type="scientific">Scheffersomyces stipitis (strain ATCC 58785 / CBS 6054 / NBRC 10063 / NRRL Y-11545)</name>
    <name type="common">Yeast</name>
    <name type="synonym">Pichia stipitis</name>
    <dbReference type="NCBI Taxonomy" id="322104"/>
    <lineage>
        <taxon>Eukaryota</taxon>
        <taxon>Fungi</taxon>
        <taxon>Dikarya</taxon>
        <taxon>Ascomycota</taxon>
        <taxon>Saccharomycotina</taxon>
        <taxon>Pichiomycetes</taxon>
        <taxon>Debaryomycetaceae</taxon>
        <taxon>Scheffersomyces</taxon>
    </lineage>
</organism>
<name>A3LZY4_PICST</name>
<protein>
    <submittedName>
        <fullName evidence="5">U3 snoRNP protein</fullName>
    </submittedName>
</protein>
<dbReference type="PANTHER" id="PTHR17695">
    <property type="entry name" value="SMALL SUBUNIT PROCESSOME COMPONENT 20 HOMOLOG"/>
    <property type="match status" value="1"/>
</dbReference>
<reference evidence="5 6" key="1">
    <citation type="journal article" date="2007" name="Nat. Biotechnol.">
        <title>Genome sequence of the lignocellulose-bioconverting and xylose-fermenting yeast Pichia stipitis.</title>
        <authorList>
            <person name="Jeffries T.W."/>
            <person name="Grigoriev I.V."/>
            <person name="Grimwood J."/>
            <person name="Laplaza J.M."/>
            <person name="Aerts A."/>
            <person name="Salamov A."/>
            <person name="Schmutz J."/>
            <person name="Lindquist E."/>
            <person name="Dehal P."/>
            <person name="Shapiro H."/>
            <person name="Jin Y.S."/>
            <person name="Passoth V."/>
            <person name="Richardson P.M."/>
        </authorList>
    </citation>
    <scope>NUCLEOTIDE SEQUENCE [LARGE SCALE GENOMIC DNA]</scope>
    <source>
        <strain evidence="6">ATCC 58785 / CBS 6054 / NBRC 10063 / NRRL Y-11545</strain>
    </source>
</reference>
<dbReference type="SUPFAM" id="SSF48371">
    <property type="entry name" value="ARM repeat"/>
    <property type="match status" value="3"/>
</dbReference>
<dbReference type="OMA" id="EGLMAMF"/>
<evidence type="ECO:0000259" key="2">
    <source>
        <dbReference type="Pfam" id="PF07539"/>
    </source>
</evidence>
<evidence type="ECO:0000313" key="5">
    <source>
        <dbReference type="EMBL" id="ABN68425.2"/>
    </source>
</evidence>
<feature type="region of interest" description="Disordered" evidence="1">
    <location>
        <begin position="2458"/>
        <end position="2507"/>
    </location>
</feature>
<dbReference type="FunCoup" id="A3LZY4">
    <property type="interactions" value="1076"/>
</dbReference>
<dbReference type="Gene3D" id="1.25.10.10">
    <property type="entry name" value="Leucine-rich Repeat Variant"/>
    <property type="match status" value="2"/>
</dbReference>
<dbReference type="InterPro" id="IPR016024">
    <property type="entry name" value="ARM-type_fold"/>
</dbReference>
<dbReference type="HOGENOM" id="CLU_000327_0_0_1"/>
<dbReference type="GO" id="GO:0005737">
    <property type="term" value="C:cytoplasm"/>
    <property type="evidence" value="ECO:0007669"/>
    <property type="project" value="EnsemblFungi"/>
</dbReference>
<dbReference type="Pfam" id="PF23099">
    <property type="entry name" value="UTP20_C"/>
    <property type="match status" value="1"/>
</dbReference>
<dbReference type="PANTHER" id="PTHR17695:SF11">
    <property type="entry name" value="SMALL SUBUNIT PROCESSOME COMPONENT 20 HOMOLOG"/>
    <property type="match status" value="1"/>
</dbReference>
<dbReference type="GO" id="GO:0030688">
    <property type="term" value="C:preribosome, small subunit precursor"/>
    <property type="evidence" value="ECO:0007669"/>
    <property type="project" value="EnsemblFungi"/>
</dbReference>
<dbReference type="GeneID" id="4841101"/>